<sequence length="106" mass="12292">MAKFHGFLPGQRGIRNSGKGVLFQENEKKIKKKGRHTCSVFFILLFITICPNILHRRLSPFLSIRTLSPLNIQFSRPTFYRDQGRVFKNIIRIRNLPFSGSTSEIL</sequence>
<organism evidence="2 3">
    <name type="scientific">Choiromyces venosus 120613-1</name>
    <dbReference type="NCBI Taxonomy" id="1336337"/>
    <lineage>
        <taxon>Eukaryota</taxon>
        <taxon>Fungi</taxon>
        <taxon>Dikarya</taxon>
        <taxon>Ascomycota</taxon>
        <taxon>Pezizomycotina</taxon>
        <taxon>Pezizomycetes</taxon>
        <taxon>Pezizales</taxon>
        <taxon>Tuberaceae</taxon>
        <taxon>Choiromyces</taxon>
    </lineage>
</organism>
<dbReference type="Proteomes" id="UP000276215">
    <property type="component" value="Unassembled WGS sequence"/>
</dbReference>
<evidence type="ECO:0000256" key="1">
    <source>
        <dbReference type="SAM" id="Phobius"/>
    </source>
</evidence>
<evidence type="ECO:0000313" key="2">
    <source>
        <dbReference type="EMBL" id="RPA95475.1"/>
    </source>
</evidence>
<accession>A0A3N4JB69</accession>
<reference evidence="2 3" key="1">
    <citation type="journal article" date="2018" name="Nat. Ecol. Evol.">
        <title>Pezizomycetes genomes reveal the molecular basis of ectomycorrhizal truffle lifestyle.</title>
        <authorList>
            <person name="Murat C."/>
            <person name="Payen T."/>
            <person name="Noel B."/>
            <person name="Kuo A."/>
            <person name="Morin E."/>
            <person name="Chen J."/>
            <person name="Kohler A."/>
            <person name="Krizsan K."/>
            <person name="Balestrini R."/>
            <person name="Da Silva C."/>
            <person name="Montanini B."/>
            <person name="Hainaut M."/>
            <person name="Levati E."/>
            <person name="Barry K.W."/>
            <person name="Belfiori B."/>
            <person name="Cichocki N."/>
            <person name="Clum A."/>
            <person name="Dockter R.B."/>
            <person name="Fauchery L."/>
            <person name="Guy J."/>
            <person name="Iotti M."/>
            <person name="Le Tacon F."/>
            <person name="Lindquist E.A."/>
            <person name="Lipzen A."/>
            <person name="Malagnac F."/>
            <person name="Mello A."/>
            <person name="Molinier V."/>
            <person name="Miyauchi S."/>
            <person name="Poulain J."/>
            <person name="Riccioni C."/>
            <person name="Rubini A."/>
            <person name="Sitrit Y."/>
            <person name="Splivallo R."/>
            <person name="Traeger S."/>
            <person name="Wang M."/>
            <person name="Zifcakova L."/>
            <person name="Wipf D."/>
            <person name="Zambonelli A."/>
            <person name="Paolocci F."/>
            <person name="Nowrousian M."/>
            <person name="Ottonello S."/>
            <person name="Baldrian P."/>
            <person name="Spatafora J.W."/>
            <person name="Henrissat B."/>
            <person name="Nagy L.G."/>
            <person name="Aury J.M."/>
            <person name="Wincker P."/>
            <person name="Grigoriev I.V."/>
            <person name="Bonfante P."/>
            <person name="Martin F.M."/>
        </authorList>
    </citation>
    <scope>NUCLEOTIDE SEQUENCE [LARGE SCALE GENOMIC DNA]</scope>
    <source>
        <strain evidence="2 3">120613-1</strain>
    </source>
</reference>
<gene>
    <name evidence="2" type="ORF">L873DRAFT_1812792</name>
</gene>
<keyword evidence="1" id="KW-0812">Transmembrane</keyword>
<evidence type="ECO:0000313" key="3">
    <source>
        <dbReference type="Proteomes" id="UP000276215"/>
    </source>
</evidence>
<name>A0A3N4JB69_9PEZI</name>
<proteinExistence type="predicted"/>
<protein>
    <submittedName>
        <fullName evidence="2">Uncharacterized protein</fullName>
    </submittedName>
</protein>
<keyword evidence="1" id="KW-0472">Membrane</keyword>
<keyword evidence="1" id="KW-1133">Transmembrane helix</keyword>
<feature type="transmembrane region" description="Helical" evidence="1">
    <location>
        <begin position="37"/>
        <end position="54"/>
    </location>
</feature>
<dbReference type="EMBL" id="ML120425">
    <property type="protein sequence ID" value="RPA95475.1"/>
    <property type="molecule type" value="Genomic_DNA"/>
</dbReference>
<keyword evidence="3" id="KW-1185">Reference proteome</keyword>
<dbReference type="AlphaFoldDB" id="A0A3N4JB69"/>